<accession>W7XF81</accession>
<dbReference type="RefSeq" id="XP_012651947.1">
    <property type="nucleotide sequence ID" value="XM_012796493.1"/>
</dbReference>
<gene>
    <name evidence="1" type="ORF">TTHERM_000395808</name>
</gene>
<protein>
    <submittedName>
        <fullName evidence="1">Uncharacterized protein</fullName>
    </submittedName>
</protein>
<dbReference type="AlphaFoldDB" id="W7XF81"/>
<dbReference type="GeneID" id="24438736"/>
<evidence type="ECO:0000313" key="2">
    <source>
        <dbReference type="Proteomes" id="UP000009168"/>
    </source>
</evidence>
<reference evidence="2" key="1">
    <citation type="journal article" date="2006" name="PLoS Biol.">
        <title>Macronuclear genome sequence of the ciliate Tetrahymena thermophila, a model eukaryote.</title>
        <authorList>
            <person name="Eisen J.A."/>
            <person name="Coyne R.S."/>
            <person name="Wu M."/>
            <person name="Wu D."/>
            <person name="Thiagarajan M."/>
            <person name="Wortman J.R."/>
            <person name="Badger J.H."/>
            <person name="Ren Q."/>
            <person name="Amedeo P."/>
            <person name="Jones K.M."/>
            <person name="Tallon L.J."/>
            <person name="Delcher A.L."/>
            <person name="Salzberg S.L."/>
            <person name="Silva J.C."/>
            <person name="Haas B.J."/>
            <person name="Majoros W.H."/>
            <person name="Farzad M."/>
            <person name="Carlton J.M."/>
            <person name="Smith R.K. Jr."/>
            <person name="Garg J."/>
            <person name="Pearlman R.E."/>
            <person name="Karrer K.M."/>
            <person name="Sun L."/>
            <person name="Manning G."/>
            <person name="Elde N.C."/>
            <person name="Turkewitz A.P."/>
            <person name="Asai D.J."/>
            <person name="Wilkes D.E."/>
            <person name="Wang Y."/>
            <person name="Cai H."/>
            <person name="Collins K."/>
            <person name="Stewart B.A."/>
            <person name="Lee S.R."/>
            <person name="Wilamowska K."/>
            <person name="Weinberg Z."/>
            <person name="Ruzzo W.L."/>
            <person name="Wloga D."/>
            <person name="Gaertig J."/>
            <person name="Frankel J."/>
            <person name="Tsao C.-C."/>
            <person name="Gorovsky M.A."/>
            <person name="Keeling P.J."/>
            <person name="Waller R.F."/>
            <person name="Patron N.J."/>
            <person name="Cherry J.M."/>
            <person name="Stover N.A."/>
            <person name="Krieger C.J."/>
            <person name="del Toro C."/>
            <person name="Ryder H.F."/>
            <person name="Williamson S.C."/>
            <person name="Barbeau R.A."/>
            <person name="Hamilton E.P."/>
            <person name="Orias E."/>
        </authorList>
    </citation>
    <scope>NUCLEOTIDE SEQUENCE [LARGE SCALE GENOMIC DNA]</scope>
    <source>
        <strain evidence="2">SB210</strain>
    </source>
</reference>
<sequence>MHLHRHLYCHFFDIEEKQTKNQLFRTKKWIKNQLKKHKLQQKKLVIYQSCKQRTKFLFITKNNFFQLRTCSQFKMLSSTAKLLCSLLQQNKNWYFQIVLLLYLLDLSHLL</sequence>
<dbReference type="EMBL" id="GG662770">
    <property type="protein sequence ID" value="EWS75478.1"/>
    <property type="molecule type" value="Genomic_DNA"/>
</dbReference>
<dbReference type="InParanoid" id="W7XF81"/>
<proteinExistence type="predicted"/>
<organism evidence="1 2">
    <name type="scientific">Tetrahymena thermophila (strain SB210)</name>
    <dbReference type="NCBI Taxonomy" id="312017"/>
    <lineage>
        <taxon>Eukaryota</taxon>
        <taxon>Sar</taxon>
        <taxon>Alveolata</taxon>
        <taxon>Ciliophora</taxon>
        <taxon>Intramacronucleata</taxon>
        <taxon>Oligohymenophorea</taxon>
        <taxon>Hymenostomatida</taxon>
        <taxon>Tetrahymenina</taxon>
        <taxon>Tetrahymenidae</taxon>
        <taxon>Tetrahymena</taxon>
    </lineage>
</organism>
<evidence type="ECO:0000313" key="1">
    <source>
        <dbReference type="EMBL" id="EWS75478.1"/>
    </source>
</evidence>
<name>W7XF81_TETTS</name>
<keyword evidence="2" id="KW-1185">Reference proteome</keyword>
<dbReference type="KEGG" id="tet:TTHERM_000395808"/>
<dbReference type="Proteomes" id="UP000009168">
    <property type="component" value="Unassembled WGS sequence"/>
</dbReference>